<dbReference type="Proteomes" id="UP000182332">
    <property type="component" value="Unassembled WGS sequence"/>
</dbReference>
<sequence length="72" mass="7858">MQTTTKEETFPRAMRVTLAVKANGGSVAIQIKTADTWLTSDTLWNDGAYPLNIPRATVRFVPANGAVFEVFA</sequence>
<dbReference type="EMBL" id="FOHW01000024">
    <property type="protein sequence ID" value="SET76698.1"/>
    <property type="molecule type" value="Genomic_DNA"/>
</dbReference>
<evidence type="ECO:0000313" key="1">
    <source>
        <dbReference type="EMBL" id="SET76698.1"/>
    </source>
</evidence>
<gene>
    <name evidence="1" type="ORF">SAMN05216197_12468</name>
</gene>
<name>A0A1I0GZ38_9PSED</name>
<proteinExistence type="predicted"/>
<protein>
    <submittedName>
        <fullName evidence="1">Uncharacterized protein</fullName>
    </submittedName>
</protein>
<reference evidence="1 2" key="1">
    <citation type="submission" date="2016-10" db="EMBL/GenBank/DDBJ databases">
        <authorList>
            <person name="de Groot N.N."/>
        </authorList>
    </citation>
    <scope>NUCLEOTIDE SEQUENCE [LARGE SCALE GENOMIC DNA]</scope>
    <source>
        <strain evidence="1 2">DSM 11363</strain>
    </source>
</reference>
<dbReference type="RefSeq" id="WP_245760089.1">
    <property type="nucleotide sequence ID" value="NZ_FOHW01000024.1"/>
</dbReference>
<dbReference type="AlphaFoldDB" id="A0A1I0GZ38"/>
<accession>A0A1I0GZ38</accession>
<organism evidence="1 2">
    <name type="scientific">Pseudomonas graminis</name>
    <dbReference type="NCBI Taxonomy" id="158627"/>
    <lineage>
        <taxon>Bacteria</taxon>
        <taxon>Pseudomonadati</taxon>
        <taxon>Pseudomonadota</taxon>
        <taxon>Gammaproteobacteria</taxon>
        <taxon>Pseudomonadales</taxon>
        <taxon>Pseudomonadaceae</taxon>
        <taxon>Pseudomonas</taxon>
    </lineage>
</organism>
<evidence type="ECO:0000313" key="2">
    <source>
        <dbReference type="Proteomes" id="UP000182332"/>
    </source>
</evidence>